<gene>
    <name evidence="1" type="ORF">KUCAC02_006315</name>
</gene>
<dbReference type="Proteomes" id="UP001057452">
    <property type="component" value="Chromosome 23"/>
</dbReference>
<accession>A0ACB9VS32</accession>
<feature type="non-terminal residue" evidence="1">
    <location>
        <position position="1"/>
    </location>
</feature>
<reference evidence="1" key="1">
    <citation type="submission" date="2022-05" db="EMBL/GenBank/DDBJ databases">
        <title>Chromosome-level genome of Chaenocephalus aceratus.</title>
        <authorList>
            <person name="Park H."/>
        </authorList>
    </citation>
    <scope>NUCLEOTIDE SEQUENCE</scope>
    <source>
        <strain evidence="1">KU_202001</strain>
    </source>
</reference>
<dbReference type="EMBL" id="CM043807">
    <property type="protein sequence ID" value="KAI4802738.1"/>
    <property type="molecule type" value="Genomic_DNA"/>
</dbReference>
<protein>
    <submittedName>
        <fullName evidence="1">Uncharacterized protein</fullName>
    </submittedName>
</protein>
<comment type="caution">
    <text evidence="1">The sequence shown here is derived from an EMBL/GenBank/DDBJ whole genome shotgun (WGS) entry which is preliminary data.</text>
</comment>
<evidence type="ECO:0000313" key="1">
    <source>
        <dbReference type="EMBL" id="KAI4802738.1"/>
    </source>
</evidence>
<keyword evidence="2" id="KW-1185">Reference proteome</keyword>
<name>A0ACB9VS32_CHAAC</name>
<evidence type="ECO:0000313" key="2">
    <source>
        <dbReference type="Proteomes" id="UP001057452"/>
    </source>
</evidence>
<proteinExistence type="predicted"/>
<organism evidence="1 2">
    <name type="scientific">Chaenocephalus aceratus</name>
    <name type="common">Blackfin icefish</name>
    <name type="synonym">Chaenichthys aceratus</name>
    <dbReference type="NCBI Taxonomy" id="36190"/>
    <lineage>
        <taxon>Eukaryota</taxon>
        <taxon>Metazoa</taxon>
        <taxon>Chordata</taxon>
        <taxon>Craniata</taxon>
        <taxon>Vertebrata</taxon>
        <taxon>Euteleostomi</taxon>
        <taxon>Actinopterygii</taxon>
        <taxon>Neopterygii</taxon>
        <taxon>Teleostei</taxon>
        <taxon>Neoteleostei</taxon>
        <taxon>Acanthomorphata</taxon>
        <taxon>Eupercaria</taxon>
        <taxon>Perciformes</taxon>
        <taxon>Notothenioidei</taxon>
        <taxon>Channichthyidae</taxon>
        <taxon>Chaenocephalus</taxon>
    </lineage>
</organism>
<feature type="non-terminal residue" evidence="1">
    <location>
        <position position="68"/>
    </location>
</feature>
<sequence length="68" mass="8059">VRILLDKCPDSPRFHTFYRIRQVVNTQSRRKTETQRLMVDTFLSHLCEGPRGEVLLVCICVCVHMQKR</sequence>